<keyword evidence="7 16" id="KW-0032">Aminotransferase</keyword>
<evidence type="ECO:0000313" key="16">
    <source>
        <dbReference type="EMBL" id="KAF0298465.1"/>
    </source>
</evidence>
<dbReference type="InterPro" id="IPR005957">
    <property type="entry name" value="Tyrosine_aminoTrfase"/>
</dbReference>
<sequence length="443" mass="48598">MKPRSGWHVPMSDIARNTINPIRRIVDTIELNPHPDKQMIALSIGDPTVFGNLEPAKVVVDAVVEAVQAIKFNGYAPSSGTATAKEAIAQYTSTPEFRVSAKDVYICSGCSSALEACITVLANAGDNILVPRPGFPLYQTLAHCIGIQTKFYDLLPERGWEADLEMLDAQIDSGTRAIVVNNPSNPCGSVFGKEHLRRILEIAARRRVPIIADEIYNHFVFPESEFYYIASLTDEVPVLSCSGLTKRFLVPGWRMGWITVHDQNHVLKDVRVGLQNLSTRTIGANTLVQAALPTILSDTPAEFFSATLQLVQANAEIAFKRLSEIKGLKPVMPSGAMYMMVGIDMARLPEFETDLQVVEAMVTEQSVFCLPGKCFDLANYVRLVLTVPQQFMHEACERLAQFFADHYVQSDADPSAEDVAVGRADLEPAVTSDVRRVAGVGAD</sequence>
<feature type="modified residue" description="N6-(pyridoxal phosphate)lysine" evidence="14">
    <location>
        <position position="246"/>
    </location>
</feature>
<dbReference type="Gene3D" id="3.90.1150.10">
    <property type="entry name" value="Aspartate Aminotransferase, domain 1"/>
    <property type="match status" value="1"/>
</dbReference>
<dbReference type="AlphaFoldDB" id="A0A6A4VWB9"/>
<evidence type="ECO:0000256" key="12">
    <source>
        <dbReference type="ARBA" id="ARBA00047798"/>
    </source>
</evidence>
<keyword evidence="11" id="KW-0585">Phenylalanine catabolism</keyword>
<evidence type="ECO:0000256" key="3">
    <source>
        <dbReference type="ARBA" id="ARBA00007441"/>
    </source>
</evidence>
<keyword evidence="8 16" id="KW-0808">Transferase</keyword>
<comment type="similarity">
    <text evidence="3 13">Belongs to the class-I pyridoxal-phosphate-dependent aminotransferase family.</text>
</comment>
<dbReference type="InterPro" id="IPR004838">
    <property type="entry name" value="NHTrfase_class1_PyrdxlP-BS"/>
</dbReference>
<evidence type="ECO:0000313" key="17">
    <source>
        <dbReference type="Proteomes" id="UP000440578"/>
    </source>
</evidence>
<dbReference type="Gene3D" id="3.40.640.10">
    <property type="entry name" value="Type I PLP-dependent aspartate aminotransferase-like (Major domain)"/>
    <property type="match status" value="1"/>
</dbReference>
<evidence type="ECO:0000256" key="2">
    <source>
        <dbReference type="ARBA" id="ARBA00005203"/>
    </source>
</evidence>
<comment type="cofactor">
    <cofactor evidence="1 13 14">
        <name>pyridoxal 5'-phosphate</name>
        <dbReference type="ChEBI" id="CHEBI:597326"/>
    </cofactor>
</comment>
<accession>A0A6A4VWB9</accession>
<dbReference type="PANTHER" id="PTHR45744:SF2">
    <property type="entry name" value="TYROSINE AMINOTRANSFERASE"/>
    <property type="match status" value="1"/>
</dbReference>
<comment type="function">
    <text evidence="13">Transaminase involved in tyrosine breakdown. Converts tyrosine to p-hydroxyphenylpyruvate.</text>
</comment>
<dbReference type="EC" id="2.6.1.5" evidence="5 13"/>
<evidence type="ECO:0000259" key="15">
    <source>
        <dbReference type="Pfam" id="PF00155"/>
    </source>
</evidence>
<evidence type="ECO:0000256" key="8">
    <source>
        <dbReference type="ARBA" id="ARBA00022679"/>
    </source>
</evidence>
<evidence type="ECO:0000256" key="5">
    <source>
        <dbReference type="ARBA" id="ARBA00012749"/>
    </source>
</evidence>
<name>A0A6A4VWB9_AMPAM</name>
<dbReference type="EMBL" id="VIIS01001431">
    <property type="protein sequence ID" value="KAF0298465.1"/>
    <property type="molecule type" value="Genomic_DNA"/>
</dbReference>
<keyword evidence="9" id="KW-0828">Tyrosine catabolism</keyword>
<evidence type="ECO:0000256" key="9">
    <source>
        <dbReference type="ARBA" id="ARBA00022878"/>
    </source>
</evidence>
<dbReference type="NCBIfam" id="TIGR01264">
    <property type="entry name" value="tyr_amTase_E"/>
    <property type="match status" value="1"/>
</dbReference>
<dbReference type="SUPFAM" id="SSF53383">
    <property type="entry name" value="PLP-dependent transferases"/>
    <property type="match status" value="1"/>
</dbReference>
<reference evidence="16 17" key="1">
    <citation type="submission" date="2019-07" db="EMBL/GenBank/DDBJ databases">
        <title>Draft genome assembly of a fouling barnacle, Amphibalanus amphitrite (Darwin, 1854): The first reference genome for Thecostraca.</title>
        <authorList>
            <person name="Kim W."/>
        </authorList>
    </citation>
    <scope>NUCLEOTIDE SEQUENCE [LARGE SCALE GENOMIC DNA]</scope>
    <source>
        <strain evidence="16">SNU_AA5</strain>
        <tissue evidence="16">Soma without cirri and trophi</tissue>
    </source>
</reference>
<evidence type="ECO:0000256" key="4">
    <source>
        <dbReference type="ARBA" id="ARBA00011738"/>
    </source>
</evidence>
<comment type="subunit">
    <text evidence="4 13">Homodimer.</text>
</comment>
<dbReference type="GO" id="GO:0030170">
    <property type="term" value="F:pyridoxal phosphate binding"/>
    <property type="evidence" value="ECO:0007669"/>
    <property type="project" value="InterPro"/>
</dbReference>
<dbReference type="GO" id="GO:0006559">
    <property type="term" value="P:L-phenylalanine catabolic process"/>
    <property type="evidence" value="ECO:0007669"/>
    <property type="project" value="UniProtKB-UniRule"/>
</dbReference>
<dbReference type="GO" id="GO:0006572">
    <property type="term" value="P:L-tyrosine catabolic process"/>
    <property type="evidence" value="ECO:0007669"/>
    <property type="project" value="UniProtKB-KW"/>
</dbReference>
<comment type="caution">
    <text evidence="16">The sequence shown here is derived from an EMBL/GenBank/DDBJ whole genome shotgun (WGS) entry which is preliminary data.</text>
</comment>
<dbReference type="CDD" id="cd00609">
    <property type="entry name" value="AAT_like"/>
    <property type="match status" value="1"/>
</dbReference>
<dbReference type="InterPro" id="IPR005958">
    <property type="entry name" value="TyrNic_aminoTrfase"/>
</dbReference>
<evidence type="ECO:0000256" key="10">
    <source>
        <dbReference type="ARBA" id="ARBA00022898"/>
    </source>
</evidence>
<evidence type="ECO:0000256" key="6">
    <source>
        <dbReference type="ARBA" id="ARBA00015959"/>
    </source>
</evidence>
<gene>
    <name evidence="16" type="primary">TAT</name>
    <name evidence="16" type="ORF">FJT64_000454</name>
</gene>
<keyword evidence="10 13" id="KW-0663">Pyridoxal phosphate</keyword>
<dbReference type="Proteomes" id="UP000440578">
    <property type="component" value="Unassembled WGS sequence"/>
</dbReference>
<dbReference type="InterPro" id="IPR004839">
    <property type="entry name" value="Aminotransferase_I/II_large"/>
</dbReference>
<dbReference type="PANTHER" id="PTHR45744">
    <property type="entry name" value="TYROSINE AMINOTRANSFERASE"/>
    <property type="match status" value="1"/>
</dbReference>
<dbReference type="InterPro" id="IPR015421">
    <property type="entry name" value="PyrdxlP-dep_Trfase_major"/>
</dbReference>
<dbReference type="InterPro" id="IPR015424">
    <property type="entry name" value="PyrdxlP-dep_Trfase"/>
</dbReference>
<evidence type="ECO:0000256" key="13">
    <source>
        <dbReference type="PIRNR" id="PIRNR000517"/>
    </source>
</evidence>
<dbReference type="OrthoDB" id="7042322at2759"/>
<evidence type="ECO:0000256" key="11">
    <source>
        <dbReference type="ARBA" id="ARBA00023232"/>
    </source>
</evidence>
<dbReference type="NCBIfam" id="TIGR01265">
    <property type="entry name" value="tyr_nico_aTase"/>
    <property type="match status" value="1"/>
</dbReference>
<comment type="catalytic activity">
    <reaction evidence="12 13">
        <text>L-tyrosine + 2-oxoglutarate = 3-(4-hydroxyphenyl)pyruvate + L-glutamate</text>
        <dbReference type="Rhea" id="RHEA:15093"/>
        <dbReference type="ChEBI" id="CHEBI:16810"/>
        <dbReference type="ChEBI" id="CHEBI:29985"/>
        <dbReference type="ChEBI" id="CHEBI:36242"/>
        <dbReference type="ChEBI" id="CHEBI:58315"/>
        <dbReference type="EC" id="2.6.1.5"/>
    </reaction>
</comment>
<feature type="domain" description="Aminotransferase class I/classII large" evidence="15">
    <location>
        <begin position="38"/>
        <end position="399"/>
    </location>
</feature>
<evidence type="ECO:0000256" key="7">
    <source>
        <dbReference type="ARBA" id="ARBA00022576"/>
    </source>
</evidence>
<protein>
    <recommendedName>
        <fullName evidence="6 13">Tyrosine aminotransferase</fullName>
        <shortName evidence="13">TAT</shortName>
        <ecNumber evidence="5 13">2.6.1.5</ecNumber>
    </recommendedName>
</protein>
<dbReference type="InterPro" id="IPR015422">
    <property type="entry name" value="PyrdxlP-dep_Trfase_small"/>
</dbReference>
<dbReference type="UniPathway" id="UPA00139">
    <property type="reaction ID" value="UER00338"/>
</dbReference>
<organism evidence="16 17">
    <name type="scientific">Amphibalanus amphitrite</name>
    <name type="common">Striped barnacle</name>
    <name type="synonym">Balanus amphitrite</name>
    <dbReference type="NCBI Taxonomy" id="1232801"/>
    <lineage>
        <taxon>Eukaryota</taxon>
        <taxon>Metazoa</taxon>
        <taxon>Ecdysozoa</taxon>
        <taxon>Arthropoda</taxon>
        <taxon>Crustacea</taxon>
        <taxon>Multicrustacea</taxon>
        <taxon>Cirripedia</taxon>
        <taxon>Thoracica</taxon>
        <taxon>Thoracicalcarea</taxon>
        <taxon>Balanomorpha</taxon>
        <taxon>Balanoidea</taxon>
        <taxon>Balanidae</taxon>
        <taxon>Amphibalaninae</taxon>
        <taxon>Amphibalanus</taxon>
    </lineage>
</organism>
<keyword evidence="17" id="KW-1185">Reference proteome</keyword>
<dbReference type="GO" id="GO:0004838">
    <property type="term" value="F:L-tyrosine-2-oxoglutarate transaminase activity"/>
    <property type="evidence" value="ECO:0007669"/>
    <property type="project" value="UniProtKB-UniRule"/>
</dbReference>
<comment type="pathway">
    <text evidence="2 13">Amino-acid degradation; L-phenylalanine degradation; acetoacetate and fumarate from L-phenylalanine: step 2/6.</text>
</comment>
<dbReference type="PRINTS" id="PR00753">
    <property type="entry name" value="ACCSYNTHASE"/>
</dbReference>
<dbReference type="PROSITE" id="PS00105">
    <property type="entry name" value="AA_TRANSFER_CLASS_1"/>
    <property type="match status" value="1"/>
</dbReference>
<evidence type="ECO:0000256" key="1">
    <source>
        <dbReference type="ARBA" id="ARBA00001933"/>
    </source>
</evidence>
<proteinExistence type="inferred from homology"/>
<dbReference type="PIRSF" id="PIRSF000517">
    <property type="entry name" value="Tyr_transaminase"/>
    <property type="match status" value="1"/>
</dbReference>
<dbReference type="Pfam" id="PF00155">
    <property type="entry name" value="Aminotran_1_2"/>
    <property type="match status" value="1"/>
</dbReference>
<dbReference type="FunFam" id="3.40.640.10:FF:000048">
    <property type="entry name" value="tyrosine aminotransferase"/>
    <property type="match status" value="1"/>
</dbReference>
<evidence type="ECO:0000256" key="14">
    <source>
        <dbReference type="PIRSR" id="PIRSR000517-1"/>
    </source>
</evidence>